<keyword evidence="3" id="KW-0443">Lipid metabolism</keyword>
<organism evidence="4 5">
    <name type="scientific">Yersinia aldovae</name>
    <dbReference type="NCBI Taxonomy" id="29483"/>
    <lineage>
        <taxon>Bacteria</taxon>
        <taxon>Pseudomonadati</taxon>
        <taxon>Pseudomonadota</taxon>
        <taxon>Gammaproteobacteria</taxon>
        <taxon>Enterobacterales</taxon>
        <taxon>Yersiniaceae</taxon>
        <taxon>Yersinia</taxon>
    </lineage>
</organism>
<dbReference type="EMBL" id="CQEJ01000022">
    <property type="protein sequence ID" value="CNL55578.1"/>
    <property type="molecule type" value="Genomic_DNA"/>
</dbReference>
<keyword evidence="4" id="KW-0449">Lipoprotein</keyword>
<dbReference type="ESTHER" id="yeral-c4ua33">
    <property type="family name" value="UCP031982"/>
</dbReference>
<dbReference type="SUPFAM" id="SSF53474">
    <property type="entry name" value="alpha/beta-Hydrolases"/>
    <property type="match status" value="1"/>
</dbReference>
<dbReference type="InterPro" id="IPR016986">
    <property type="entry name" value="UCP031982_abhydr"/>
</dbReference>
<protein>
    <submittedName>
        <fullName evidence="4">Putative lipoprotein signal peptide</fullName>
    </submittedName>
</protein>
<accession>A0A0T9UND4</accession>
<proteinExistence type="predicted"/>
<dbReference type="PANTHER" id="PTHR10272">
    <property type="entry name" value="PLATELET-ACTIVATING FACTOR ACETYLHYDROLASE"/>
    <property type="match status" value="1"/>
</dbReference>
<dbReference type="AlphaFoldDB" id="A0A0T9UND4"/>
<dbReference type="GO" id="GO:0016042">
    <property type="term" value="P:lipid catabolic process"/>
    <property type="evidence" value="ECO:0007669"/>
    <property type="project" value="UniProtKB-KW"/>
</dbReference>
<dbReference type="GO" id="GO:0003847">
    <property type="term" value="F:1-alkyl-2-acetylglycerophosphocholine esterase activity"/>
    <property type="evidence" value="ECO:0007669"/>
    <property type="project" value="TreeGrafter"/>
</dbReference>
<evidence type="ECO:0000256" key="1">
    <source>
        <dbReference type="ARBA" id="ARBA00022801"/>
    </source>
</evidence>
<dbReference type="PANTHER" id="PTHR10272:SF0">
    <property type="entry name" value="PLATELET-ACTIVATING FACTOR ACETYLHYDROLASE"/>
    <property type="match status" value="1"/>
</dbReference>
<name>A0A0T9UND4_YERAL</name>
<keyword evidence="2" id="KW-0442">Lipid degradation</keyword>
<evidence type="ECO:0000313" key="5">
    <source>
        <dbReference type="Proteomes" id="UP000041595"/>
    </source>
</evidence>
<dbReference type="eggNOG" id="COG4188">
    <property type="taxonomic scope" value="Bacteria"/>
</dbReference>
<dbReference type="Proteomes" id="UP000041595">
    <property type="component" value="Unassembled WGS sequence"/>
</dbReference>
<evidence type="ECO:0000313" key="4">
    <source>
        <dbReference type="EMBL" id="CNL55578.1"/>
    </source>
</evidence>
<evidence type="ECO:0000256" key="2">
    <source>
        <dbReference type="ARBA" id="ARBA00022963"/>
    </source>
</evidence>
<keyword evidence="1" id="KW-0378">Hydrolase</keyword>
<dbReference type="Gene3D" id="3.40.50.1820">
    <property type="entry name" value="alpha/beta hydrolase"/>
    <property type="match status" value="1"/>
</dbReference>
<gene>
    <name evidence="4" type="ORF">ERS137965_03365</name>
</gene>
<dbReference type="STRING" id="1453495.AT01_3421"/>
<sequence>MIEVATEFMTRYGDGKPNQSGCYTMKTTFLSLCFLLFFPLTGYSWQTAATAVSFHDLQRNRQLDSIIYYPTADQGETHLLSDTAVFRGISVLPNAPLAEGKFPLVVLSHGSGGNNTSLAWLADKLVQQGMVVVAANHPGSTTGDSIPAQSAQLWLQTEDISFIISALLSDRRWKSALDEQAIGVIGHSKGGYSAIAALGATLSRPHFIASCQQQPDQPNCQFYTRAGVKLDQLPADKFEGNYADKRLRFAIALDPGMVPFYPKSSLLHLSAPLLLINADYFISPNESLNLGGATWVKQLNQPGITAVTLANSGHFDFLPLCKPAAGAILAEEGEAFICAIPAVEREKIHQQTVQQIITYLQQLHILH</sequence>
<dbReference type="PIRSF" id="PIRSF031982">
    <property type="entry name" value="UCP031982_abhydr"/>
    <property type="match status" value="1"/>
</dbReference>
<dbReference type="RefSeq" id="WP_004703198.1">
    <property type="nucleotide sequence ID" value="NZ_CQEJ01000022.1"/>
</dbReference>
<dbReference type="InterPro" id="IPR029058">
    <property type="entry name" value="AB_hydrolase_fold"/>
</dbReference>
<reference evidence="4 5" key="1">
    <citation type="submission" date="2015-03" db="EMBL/GenBank/DDBJ databases">
        <authorList>
            <person name="Murphy D."/>
        </authorList>
    </citation>
    <scope>NUCLEOTIDE SEQUENCE [LARGE SCALE GENOMIC DNA]</scope>
    <source>
        <strain evidence="4 5">IP06005</strain>
    </source>
</reference>
<evidence type="ECO:0000256" key="3">
    <source>
        <dbReference type="ARBA" id="ARBA00023098"/>
    </source>
</evidence>